<accession>A0ABW8GKH1</accession>
<reference evidence="2 3" key="1">
    <citation type="submission" date="2024-11" db="EMBL/GenBank/DDBJ databases">
        <authorList>
            <person name="Kaparullina E.N."/>
            <person name="Delegan Y.A."/>
            <person name="Doronina N.V."/>
        </authorList>
    </citation>
    <scope>NUCLEOTIDE SEQUENCE [LARGE SCALE GENOMIC DNA]</scope>
    <source>
        <strain evidence="2 3">7sh_L</strain>
    </source>
</reference>
<organism evidence="2 3">
    <name type="scientific">Methylobacillus methanolivorans</name>
    <dbReference type="NCBI Taxonomy" id="1848927"/>
    <lineage>
        <taxon>Bacteria</taxon>
        <taxon>Pseudomonadati</taxon>
        <taxon>Pseudomonadota</taxon>
        <taxon>Betaproteobacteria</taxon>
        <taxon>Nitrosomonadales</taxon>
        <taxon>Methylophilaceae</taxon>
        <taxon>Methylobacillus</taxon>
    </lineage>
</organism>
<comment type="caution">
    <text evidence="2">The sequence shown here is derived from an EMBL/GenBank/DDBJ whole genome shotgun (WGS) entry which is preliminary data.</text>
</comment>
<dbReference type="InterPro" id="IPR029002">
    <property type="entry name" value="PLPC/GPLD1"/>
</dbReference>
<evidence type="ECO:0000313" key="3">
    <source>
        <dbReference type="Proteomes" id="UP001617669"/>
    </source>
</evidence>
<keyword evidence="3" id="KW-1185">Reference proteome</keyword>
<name>A0ABW8GKH1_9PROT</name>
<gene>
    <name evidence="2" type="ORF">ACIKP9_06490</name>
</gene>
<evidence type="ECO:0000313" key="2">
    <source>
        <dbReference type="EMBL" id="MFJ5445873.1"/>
    </source>
</evidence>
<protein>
    <submittedName>
        <fullName evidence="2">Zinc dependent phospholipase C family protein</fullName>
    </submittedName>
</protein>
<feature type="domain" description="Phospholipase C/D" evidence="1">
    <location>
        <begin position="7"/>
        <end position="184"/>
    </location>
</feature>
<evidence type="ECO:0000259" key="1">
    <source>
        <dbReference type="Pfam" id="PF00882"/>
    </source>
</evidence>
<dbReference type="Pfam" id="PF00882">
    <property type="entry name" value="Zn_dep_PLPC"/>
    <property type="match status" value="1"/>
</dbReference>
<dbReference type="EMBL" id="JBIWXY010000001">
    <property type="protein sequence ID" value="MFJ5445873.1"/>
    <property type="molecule type" value="Genomic_DNA"/>
</dbReference>
<dbReference type="Proteomes" id="UP001617669">
    <property type="component" value="Unassembled WGS sequence"/>
</dbReference>
<sequence length="306" mass="35282">MPGAFAHLTLINHLRETPRLETAPGFPRQAIPWLLRHFKFAELGAVSPDYPYLAIRDASSLAWADNMHYLRTGEIIHAGIHILRQWQGMQREKGMAWLLGYVSHVIMDVTIHPVVELKVGPYAANKRHHRQCEMHQDAYIFQRLNLGGIGLSEHLSSGIWACREPGTKMLDKDIHALWSGMLQRTYPQAYADNLPAIHKWHQRFNRMVNKIAEEGNRLMPFARHLGVRAGLTYPNEVDQQYIKQLQTPGERMDYDVLFNHALHNTLQIWTVVANAVINQDDTYKTVVRNWNLDTGKNEHGQFGFWA</sequence>
<dbReference type="RefSeq" id="WP_400880798.1">
    <property type="nucleotide sequence ID" value="NZ_JBIWXY010000001.1"/>
</dbReference>
<proteinExistence type="predicted"/>